<protein>
    <recommendedName>
        <fullName evidence="1">DNA2/NAM7 helicase helicase domain-containing protein</fullName>
    </recommendedName>
</protein>
<dbReference type="SUPFAM" id="SSF52540">
    <property type="entry name" value="P-loop containing nucleoside triphosphate hydrolases"/>
    <property type="match status" value="1"/>
</dbReference>
<gene>
    <name evidence="2" type="ORF">PG991_010486</name>
</gene>
<feature type="domain" description="DNA2/NAM7 helicase helicase" evidence="1">
    <location>
        <begin position="415"/>
        <end position="672"/>
    </location>
</feature>
<evidence type="ECO:0000313" key="2">
    <source>
        <dbReference type="EMBL" id="KAK8013111.1"/>
    </source>
</evidence>
<evidence type="ECO:0000313" key="3">
    <source>
        <dbReference type="Proteomes" id="UP001396898"/>
    </source>
</evidence>
<name>A0ABR1RIL9_9PEZI</name>
<organism evidence="2 3">
    <name type="scientific">Apiospora marii</name>
    <dbReference type="NCBI Taxonomy" id="335849"/>
    <lineage>
        <taxon>Eukaryota</taxon>
        <taxon>Fungi</taxon>
        <taxon>Dikarya</taxon>
        <taxon>Ascomycota</taxon>
        <taxon>Pezizomycotina</taxon>
        <taxon>Sordariomycetes</taxon>
        <taxon>Xylariomycetidae</taxon>
        <taxon>Amphisphaeriales</taxon>
        <taxon>Apiosporaceae</taxon>
        <taxon>Apiospora</taxon>
    </lineage>
</organism>
<dbReference type="Gene3D" id="3.40.50.300">
    <property type="entry name" value="P-loop containing nucleotide triphosphate hydrolases"/>
    <property type="match status" value="1"/>
</dbReference>
<dbReference type="EMBL" id="JAQQWI010000015">
    <property type="protein sequence ID" value="KAK8013111.1"/>
    <property type="molecule type" value="Genomic_DNA"/>
</dbReference>
<dbReference type="Pfam" id="PF13086">
    <property type="entry name" value="AAA_11"/>
    <property type="match status" value="1"/>
</dbReference>
<comment type="caution">
    <text evidence="2">The sequence shown here is derived from an EMBL/GenBank/DDBJ whole genome shotgun (WGS) entry which is preliminary data.</text>
</comment>
<evidence type="ECO:0000259" key="1">
    <source>
        <dbReference type="Pfam" id="PF13086"/>
    </source>
</evidence>
<dbReference type="Proteomes" id="UP001396898">
    <property type="component" value="Unassembled WGS sequence"/>
</dbReference>
<proteinExistence type="predicted"/>
<reference evidence="2 3" key="1">
    <citation type="submission" date="2023-01" db="EMBL/GenBank/DDBJ databases">
        <title>Analysis of 21 Apiospora genomes using comparative genomics revels a genus with tremendous synthesis potential of carbohydrate active enzymes and secondary metabolites.</title>
        <authorList>
            <person name="Sorensen T."/>
        </authorList>
    </citation>
    <scope>NUCLEOTIDE SEQUENCE [LARGE SCALE GENOMIC DNA]</scope>
    <source>
        <strain evidence="2 3">CBS 20057</strain>
    </source>
</reference>
<accession>A0ABR1RIL9</accession>
<dbReference type="InterPro" id="IPR041677">
    <property type="entry name" value="DNA2/NAM7_AAA_11"/>
</dbReference>
<dbReference type="InterPro" id="IPR027417">
    <property type="entry name" value="P-loop_NTPase"/>
</dbReference>
<sequence>MLSDTESDSDMEASTCICRAIGVESSRYRGHYTEYLIMAQIEGAEDMKLLPPLDREDVDLEAFVGYDIPEVARDAFREGELIHRITSFLHNRLRRTMNSMGPRRADLERFKMAMMTWISQVYIDNGDDKNTCSFLEGAVEAMEQVYRERSDPFYDAGESRDASWSRIESFVEKNIDSLKHPPIELREEPTLRATQIEVPKALRRIASVLFVTTVPQVPRVTEQEVFSRPNVHWPAQGGPAPFVRFHIPVMESGIDLATAASMAAQLAKENEETQAADIFQASIAADDGTMLMELAAMATLKGHEVKMSDFGRMSRYLLDFHHEVQYYVVAETFPVLEEAAGRAMADETTPVDDAGVFRTDTLSRVLANIEAPRQPLPHKDTMDALWEEFQHLDPDQKAVFSSLMWLPYATLNVVGAARTGKTHVCLLTVLMACEEMLVAVEDDDRGTTKAQALACCATDARADELCAKFDEVITRRRLSLKVVRLDTIDRELANATGKGFVEEETVFDPLPTEGPSSTFDQEVYLIMDSYREMKLAKNKINGGIYSVSEIAHAKLEAYQNGVEEDDEYSDIVSELSDHYQLRKTDRRMFDDDLAERYRQLWKELIMMIIEDAQICVTTPVVAKQLAGLDEVKQHFEPQIIWSDDVGHTTEASALAPLAFFPEARLRILSGDPESEVMMSSVLAAGKHGSTSILKRMERDGAPVCRLRVVHDGAFDTA</sequence>
<keyword evidence="3" id="KW-1185">Reference proteome</keyword>